<organism evidence="1 2">
    <name type="scientific">Acrasis kona</name>
    <dbReference type="NCBI Taxonomy" id="1008807"/>
    <lineage>
        <taxon>Eukaryota</taxon>
        <taxon>Discoba</taxon>
        <taxon>Heterolobosea</taxon>
        <taxon>Tetramitia</taxon>
        <taxon>Eutetramitia</taxon>
        <taxon>Acrasidae</taxon>
        <taxon>Acrasis</taxon>
    </lineage>
</organism>
<proteinExistence type="predicted"/>
<dbReference type="AlphaFoldDB" id="A0AAW2Z701"/>
<comment type="caution">
    <text evidence="1">The sequence shown here is derived from an EMBL/GenBank/DDBJ whole genome shotgun (WGS) entry which is preliminary data.</text>
</comment>
<reference evidence="1 2" key="1">
    <citation type="submission" date="2024-03" db="EMBL/GenBank/DDBJ databases">
        <title>The Acrasis kona genome and developmental transcriptomes reveal deep origins of eukaryotic multicellular pathways.</title>
        <authorList>
            <person name="Sheikh S."/>
            <person name="Fu C.-J."/>
            <person name="Brown M.W."/>
            <person name="Baldauf S.L."/>
        </authorList>
    </citation>
    <scope>NUCLEOTIDE SEQUENCE [LARGE SCALE GENOMIC DNA]</scope>
    <source>
        <strain evidence="1 2">ATCC MYA-3509</strain>
    </source>
</reference>
<keyword evidence="1" id="KW-0808">Transferase</keyword>
<keyword evidence="1" id="KW-0418">Kinase</keyword>
<dbReference type="GO" id="GO:0016301">
    <property type="term" value="F:kinase activity"/>
    <property type="evidence" value="ECO:0007669"/>
    <property type="project" value="UniProtKB-KW"/>
</dbReference>
<sequence>MSEESGENFNSIKQYFEDKINNLEKKHETEIRSVKNNLETEIRSVKTRLSRLESKVCFSQAVQYSYELLQGFAIYCSNNHGSRKNKIFHHVEYTYDDYINAHQDLKKRNEVVHNGPFLNWRSCDTKDLFVVLSNQARERSHEEATELTIKNILDTEDPVLKNSTIKVVREIRRICGRQCRDKTDVGEQIDNYIRRCKENDKESSRKRRKTE</sequence>
<evidence type="ECO:0000313" key="1">
    <source>
        <dbReference type="EMBL" id="KAL0485598.1"/>
    </source>
</evidence>
<gene>
    <name evidence="1" type="ORF">AKO1_015090</name>
</gene>
<dbReference type="EMBL" id="JAOPGA020001153">
    <property type="protein sequence ID" value="KAL0485598.1"/>
    <property type="molecule type" value="Genomic_DNA"/>
</dbReference>
<protein>
    <submittedName>
        <fullName evidence="1">Shikimate kinase</fullName>
    </submittedName>
</protein>
<evidence type="ECO:0000313" key="2">
    <source>
        <dbReference type="Proteomes" id="UP001431209"/>
    </source>
</evidence>
<accession>A0AAW2Z701</accession>
<keyword evidence="2" id="KW-1185">Reference proteome</keyword>
<dbReference type="Proteomes" id="UP001431209">
    <property type="component" value="Unassembled WGS sequence"/>
</dbReference>
<name>A0AAW2Z701_9EUKA</name>